<reference evidence="1 2" key="1">
    <citation type="submission" date="2017-09" db="EMBL/GenBank/DDBJ databases">
        <title>Mesorhizobum sanjuanii sp. nov. isolated from nodules of Lotus tenuis in saline-alkaline lowlands of Flooding Pampa.</title>
        <authorList>
            <person name="Sannazzaro A.I."/>
            <person name="Torres Tejerizo G.A."/>
            <person name="Fontana F."/>
            <person name="Cumpa Velazquez L.M."/>
            <person name="Hansen L."/>
            <person name="Pistorio M."/>
            <person name="Estrella M.J."/>
        </authorList>
    </citation>
    <scope>NUCLEOTIDE SEQUENCE [LARGE SCALE GENOMIC DNA]</scope>
    <source>
        <strain evidence="1 2">BSA136</strain>
    </source>
</reference>
<dbReference type="AlphaFoldDB" id="A0A2A6FG04"/>
<evidence type="ECO:0000313" key="1">
    <source>
        <dbReference type="EMBL" id="PDQ20774.1"/>
    </source>
</evidence>
<evidence type="ECO:0000313" key="2">
    <source>
        <dbReference type="Proteomes" id="UP000219182"/>
    </source>
</evidence>
<gene>
    <name evidence="1" type="ORF">CN311_12225</name>
</gene>
<dbReference type="Proteomes" id="UP000219182">
    <property type="component" value="Unassembled WGS sequence"/>
</dbReference>
<comment type="caution">
    <text evidence="1">The sequence shown here is derived from an EMBL/GenBank/DDBJ whole genome shotgun (WGS) entry which is preliminary data.</text>
</comment>
<protein>
    <submittedName>
        <fullName evidence="1">Uncharacterized protein</fullName>
    </submittedName>
</protein>
<accession>A0A2A6FG04</accession>
<dbReference type="EMBL" id="NWQG01000065">
    <property type="protein sequence ID" value="PDQ20774.1"/>
    <property type="molecule type" value="Genomic_DNA"/>
</dbReference>
<proteinExistence type="predicted"/>
<keyword evidence="2" id="KW-1185">Reference proteome</keyword>
<name>A0A2A6FG04_9HYPH</name>
<sequence>MSNIPIVEPFCVSDTFVTGAGPLQFMGDNLRLTLFVAQRFSYDGDSDGPENAVVAKLVGSRADMLQIAAAIVRGCNAEGTPLEKVTESFVDFLEAPKGRH</sequence>
<organism evidence="1 2">
    <name type="scientific">Mesorhizobium sanjuanii</name>
    <dbReference type="NCBI Taxonomy" id="2037900"/>
    <lineage>
        <taxon>Bacteria</taxon>
        <taxon>Pseudomonadati</taxon>
        <taxon>Pseudomonadota</taxon>
        <taxon>Alphaproteobacteria</taxon>
        <taxon>Hyphomicrobiales</taxon>
        <taxon>Phyllobacteriaceae</taxon>
        <taxon>Mesorhizobium</taxon>
    </lineage>
</organism>
<dbReference type="RefSeq" id="WP_097573976.1">
    <property type="nucleotide sequence ID" value="NZ_NWQG01000065.1"/>
</dbReference>